<dbReference type="HAMAP" id="MF_00301">
    <property type="entry name" value="Homoser_kinase_2"/>
    <property type="match status" value="1"/>
</dbReference>
<evidence type="ECO:0000256" key="4">
    <source>
        <dbReference type="ARBA" id="ARBA00022741"/>
    </source>
</evidence>
<name>A0A918K2S1_9GAMM</name>
<reference evidence="11" key="1">
    <citation type="journal article" date="2014" name="Int. J. Syst. Evol. Microbiol.">
        <title>Complete genome sequence of Corynebacterium casei LMG S-19264T (=DSM 44701T), isolated from a smear-ripened cheese.</title>
        <authorList>
            <consortium name="US DOE Joint Genome Institute (JGI-PGF)"/>
            <person name="Walter F."/>
            <person name="Albersmeier A."/>
            <person name="Kalinowski J."/>
            <person name="Ruckert C."/>
        </authorList>
    </citation>
    <scope>NUCLEOTIDE SEQUENCE</scope>
    <source>
        <strain evidence="11">KCTC 22169</strain>
    </source>
</reference>
<dbReference type="GO" id="GO:0004413">
    <property type="term" value="F:homoserine kinase activity"/>
    <property type="evidence" value="ECO:0007669"/>
    <property type="project" value="UniProtKB-UniRule"/>
</dbReference>
<dbReference type="InterPro" id="IPR005280">
    <property type="entry name" value="Homoserine_kinase_II"/>
</dbReference>
<dbReference type="NCBIfam" id="TIGR00938">
    <property type="entry name" value="thrB_alt"/>
    <property type="match status" value="1"/>
</dbReference>
<keyword evidence="1 8" id="KW-0028">Amino-acid biosynthesis</keyword>
<evidence type="ECO:0000256" key="5">
    <source>
        <dbReference type="ARBA" id="ARBA00022777"/>
    </source>
</evidence>
<dbReference type="Gene3D" id="3.90.1200.10">
    <property type="match status" value="1"/>
</dbReference>
<dbReference type="PANTHER" id="PTHR21064">
    <property type="entry name" value="AMINOGLYCOSIDE PHOSPHOTRANSFERASE DOMAIN-CONTAINING PROTEIN-RELATED"/>
    <property type="match status" value="1"/>
</dbReference>
<sequence>MSVFTELSRADIESLLCHYDLGAYRDHQGISAGTENTNFFVDTDQNRFVLTLFEKHAPEELPFFLALGEHLHDDRCAVPQPFRTRDGDFLISVKNKPAVLFECVQGRHEQPTPAHARILAEALADIHRSTARFDGRRPHSHGIDWIERTARELTAGLPDEDRRLLDEALDCLAGIDRSLPRGVIHADLFHDNALFEGDHLAGIIDWYFAGQDLYALDIAVCLIDWCLGEDGGVDLDRCADFVAHYHSHRALKVAEITAIPALTVQAATRFWLSRALAVRDNPPQDGVTIKDPDAMKTLTRQSLERRTEFGRILKNS</sequence>
<comment type="catalytic activity">
    <reaction evidence="8">
        <text>L-homoserine + ATP = O-phospho-L-homoserine + ADP + H(+)</text>
        <dbReference type="Rhea" id="RHEA:13985"/>
        <dbReference type="ChEBI" id="CHEBI:15378"/>
        <dbReference type="ChEBI" id="CHEBI:30616"/>
        <dbReference type="ChEBI" id="CHEBI:57476"/>
        <dbReference type="ChEBI" id="CHEBI:57590"/>
        <dbReference type="ChEBI" id="CHEBI:456216"/>
        <dbReference type="EC" id="2.7.1.39"/>
    </reaction>
</comment>
<organism evidence="11 12">
    <name type="scientific">Saccharospirillum salsuginis</name>
    <dbReference type="NCBI Taxonomy" id="418750"/>
    <lineage>
        <taxon>Bacteria</taxon>
        <taxon>Pseudomonadati</taxon>
        <taxon>Pseudomonadota</taxon>
        <taxon>Gammaproteobacteria</taxon>
        <taxon>Oceanospirillales</taxon>
        <taxon>Saccharospirillaceae</taxon>
        <taxon>Saccharospirillum</taxon>
    </lineage>
</organism>
<gene>
    <name evidence="8 11" type="primary">thrB</name>
    <name evidence="11" type="ORF">GCM10007392_08590</name>
</gene>
<keyword evidence="6 8" id="KW-0067">ATP-binding</keyword>
<dbReference type="GO" id="GO:0005524">
    <property type="term" value="F:ATP binding"/>
    <property type="evidence" value="ECO:0007669"/>
    <property type="project" value="UniProtKB-KW"/>
</dbReference>
<dbReference type="InterPro" id="IPR002575">
    <property type="entry name" value="Aminoglycoside_PTrfase"/>
</dbReference>
<keyword evidence="5 8" id="KW-0418">Kinase</keyword>
<dbReference type="PANTHER" id="PTHR21064:SF6">
    <property type="entry name" value="AMINOGLYCOSIDE PHOSPHOTRANSFERASE DOMAIN-CONTAINING PROTEIN"/>
    <property type="match status" value="1"/>
</dbReference>
<comment type="pathway">
    <text evidence="8">Amino-acid biosynthesis; L-threonine biosynthesis; L-threonine from L-aspartate: step 4/5.</text>
</comment>
<dbReference type="EMBL" id="BMXR01000002">
    <property type="protein sequence ID" value="GGX44095.1"/>
    <property type="molecule type" value="Genomic_DNA"/>
</dbReference>
<evidence type="ECO:0000256" key="3">
    <source>
        <dbReference type="ARBA" id="ARBA00022697"/>
    </source>
</evidence>
<dbReference type="InterPro" id="IPR011009">
    <property type="entry name" value="Kinase-like_dom_sf"/>
</dbReference>
<keyword evidence="3 8" id="KW-0791">Threonine biosynthesis</keyword>
<accession>A0A918K2S1</accession>
<keyword evidence="4 8" id="KW-0547">Nucleotide-binding</keyword>
<keyword evidence="12" id="KW-1185">Reference proteome</keyword>
<evidence type="ECO:0000256" key="2">
    <source>
        <dbReference type="ARBA" id="ARBA00022679"/>
    </source>
</evidence>
<protein>
    <recommendedName>
        <fullName evidence="8 9">Homoserine kinase</fullName>
        <shortName evidence="8">HK</shortName>
        <shortName evidence="8">HSK</shortName>
        <ecNumber evidence="8 9">2.7.1.39</ecNumber>
    </recommendedName>
</protein>
<reference evidence="11" key="2">
    <citation type="submission" date="2020-09" db="EMBL/GenBank/DDBJ databases">
        <authorList>
            <person name="Sun Q."/>
            <person name="Kim S."/>
        </authorList>
    </citation>
    <scope>NUCLEOTIDE SEQUENCE</scope>
    <source>
        <strain evidence="11">KCTC 22169</strain>
    </source>
</reference>
<evidence type="ECO:0000256" key="8">
    <source>
        <dbReference type="HAMAP-Rule" id="MF_00301"/>
    </source>
</evidence>
<dbReference type="Proteomes" id="UP000626148">
    <property type="component" value="Unassembled WGS sequence"/>
</dbReference>
<evidence type="ECO:0000313" key="12">
    <source>
        <dbReference type="Proteomes" id="UP000626148"/>
    </source>
</evidence>
<evidence type="ECO:0000259" key="10">
    <source>
        <dbReference type="Pfam" id="PF01636"/>
    </source>
</evidence>
<keyword evidence="2 8" id="KW-0808">Transferase</keyword>
<evidence type="ECO:0000256" key="7">
    <source>
        <dbReference type="ARBA" id="ARBA00038240"/>
    </source>
</evidence>
<dbReference type="GO" id="GO:0009088">
    <property type="term" value="P:threonine biosynthetic process"/>
    <property type="evidence" value="ECO:0007669"/>
    <property type="project" value="UniProtKB-UniRule"/>
</dbReference>
<dbReference type="EC" id="2.7.1.39" evidence="8 9"/>
<dbReference type="NCBIfam" id="NF003558">
    <property type="entry name" value="PRK05231.1"/>
    <property type="match status" value="1"/>
</dbReference>
<comment type="caution">
    <text evidence="11">The sequence shown here is derived from an EMBL/GenBank/DDBJ whole genome shotgun (WGS) entry which is preliminary data.</text>
</comment>
<dbReference type="CDD" id="cd05153">
    <property type="entry name" value="HomoserineK_II"/>
    <property type="match status" value="1"/>
</dbReference>
<evidence type="ECO:0000256" key="6">
    <source>
        <dbReference type="ARBA" id="ARBA00022840"/>
    </source>
</evidence>
<comment type="similarity">
    <text evidence="7 8">Belongs to the pseudomonas-type ThrB family.</text>
</comment>
<feature type="domain" description="Aminoglycoside phosphotransferase" evidence="10">
    <location>
        <begin position="28"/>
        <end position="251"/>
    </location>
</feature>
<evidence type="ECO:0000256" key="9">
    <source>
        <dbReference type="NCBIfam" id="TIGR00938"/>
    </source>
</evidence>
<evidence type="ECO:0000313" key="11">
    <source>
        <dbReference type="EMBL" id="GGX44095.1"/>
    </source>
</evidence>
<dbReference type="SUPFAM" id="SSF56112">
    <property type="entry name" value="Protein kinase-like (PK-like)"/>
    <property type="match status" value="1"/>
</dbReference>
<dbReference type="AlphaFoldDB" id="A0A918K2S1"/>
<evidence type="ECO:0000256" key="1">
    <source>
        <dbReference type="ARBA" id="ARBA00022605"/>
    </source>
</evidence>
<dbReference type="Gene3D" id="3.30.200.20">
    <property type="entry name" value="Phosphorylase Kinase, domain 1"/>
    <property type="match status" value="1"/>
</dbReference>
<dbReference type="InterPro" id="IPR050249">
    <property type="entry name" value="Pseudomonas-type_ThrB"/>
</dbReference>
<dbReference type="RefSeq" id="WP_189607263.1">
    <property type="nucleotide sequence ID" value="NZ_BMXR01000002.1"/>
</dbReference>
<dbReference type="Pfam" id="PF01636">
    <property type="entry name" value="APH"/>
    <property type="match status" value="1"/>
</dbReference>
<proteinExistence type="inferred from homology"/>